<gene>
    <name evidence="1" type="ORF">GCM10010324_35740</name>
</gene>
<organism evidence="1 2">
    <name type="scientific">Streptomyces hiroshimensis</name>
    <dbReference type="NCBI Taxonomy" id="66424"/>
    <lineage>
        <taxon>Bacteria</taxon>
        <taxon>Bacillati</taxon>
        <taxon>Actinomycetota</taxon>
        <taxon>Actinomycetes</taxon>
        <taxon>Kitasatosporales</taxon>
        <taxon>Streptomycetaceae</taxon>
        <taxon>Streptomyces</taxon>
    </lineage>
</organism>
<name>A0ABQ2YK71_9ACTN</name>
<dbReference type="Proteomes" id="UP000659223">
    <property type="component" value="Unassembled WGS sequence"/>
</dbReference>
<comment type="caution">
    <text evidence="1">The sequence shown here is derived from an EMBL/GenBank/DDBJ whole genome shotgun (WGS) entry which is preliminary data.</text>
</comment>
<keyword evidence="2" id="KW-1185">Reference proteome</keyword>
<dbReference type="EMBL" id="BMUT01000007">
    <property type="protein sequence ID" value="GGX87091.1"/>
    <property type="molecule type" value="Genomic_DNA"/>
</dbReference>
<protein>
    <submittedName>
        <fullName evidence="1">Uncharacterized protein</fullName>
    </submittedName>
</protein>
<evidence type="ECO:0000313" key="2">
    <source>
        <dbReference type="Proteomes" id="UP000659223"/>
    </source>
</evidence>
<reference evidence="2" key="1">
    <citation type="journal article" date="2019" name="Int. J. Syst. Evol. Microbiol.">
        <title>The Global Catalogue of Microorganisms (GCM) 10K type strain sequencing project: providing services to taxonomists for standard genome sequencing and annotation.</title>
        <authorList>
            <consortium name="The Broad Institute Genomics Platform"/>
            <consortium name="The Broad Institute Genome Sequencing Center for Infectious Disease"/>
            <person name="Wu L."/>
            <person name="Ma J."/>
        </authorList>
    </citation>
    <scope>NUCLEOTIDE SEQUENCE [LARGE SCALE GENOMIC DNA]</scope>
    <source>
        <strain evidence="2">JCM 4586</strain>
    </source>
</reference>
<sequence length="97" mass="9778">MSTNCSATVSFGMKPSSRIASRRVAAARAGVRPGPSASAPINPQNTCLCIPGAESPCITGAGRKKAGEAGLLPPVHRALKEVLGRAGGTPLHMPFTG</sequence>
<accession>A0ABQ2YK71</accession>
<proteinExistence type="predicted"/>
<evidence type="ECO:0000313" key="1">
    <source>
        <dbReference type="EMBL" id="GGX87091.1"/>
    </source>
</evidence>